<protein>
    <recommendedName>
        <fullName evidence="5">Glycosyltransferase</fullName>
    </recommendedName>
</protein>
<gene>
    <name evidence="3" type="ORF">AZI98_00365</name>
</gene>
<dbReference type="SUPFAM" id="SSF48452">
    <property type="entry name" value="TPR-like"/>
    <property type="match status" value="1"/>
</dbReference>
<evidence type="ECO:0000259" key="1">
    <source>
        <dbReference type="Pfam" id="PF00534"/>
    </source>
</evidence>
<dbReference type="PANTHER" id="PTHR45947:SF3">
    <property type="entry name" value="SULFOQUINOVOSYL TRANSFERASE SQD2"/>
    <property type="match status" value="1"/>
</dbReference>
<dbReference type="InterPro" id="IPR050194">
    <property type="entry name" value="Glycosyltransferase_grp1"/>
</dbReference>
<dbReference type="OrthoDB" id="9811902at2"/>
<dbReference type="Gene3D" id="3.40.50.2000">
    <property type="entry name" value="Glycogen Phosphorylase B"/>
    <property type="match status" value="2"/>
</dbReference>
<dbReference type="Pfam" id="PF13439">
    <property type="entry name" value="Glyco_transf_4"/>
    <property type="match status" value="1"/>
</dbReference>
<dbReference type="InterPro" id="IPR001296">
    <property type="entry name" value="Glyco_trans_1"/>
</dbReference>
<accession>A0A165ZA03</accession>
<dbReference type="CDD" id="cd03794">
    <property type="entry name" value="GT4_WbuB-like"/>
    <property type="match status" value="1"/>
</dbReference>
<feature type="domain" description="Glycosyl transferase family 1" evidence="1">
    <location>
        <begin position="742"/>
        <end position="905"/>
    </location>
</feature>
<evidence type="ECO:0000259" key="2">
    <source>
        <dbReference type="Pfam" id="PF13439"/>
    </source>
</evidence>
<feature type="domain" description="Glycosyltransferase subfamily 4-like N-terminal" evidence="2">
    <location>
        <begin position="610"/>
        <end position="723"/>
    </location>
</feature>
<evidence type="ECO:0000313" key="3">
    <source>
        <dbReference type="EMBL" id="KZN98030.1"/>
    </source>
</evidence>
<dbReference type="GO" id="GO:0016757">
    <property type="term" value="F:glycosyltransferase activity"/>
    <property type="evidence" value="ECO:0007669"/>
    <property type="project" value="InterPro"/>
</dbReference>
<dbReference type="Pfam" id="PF00534">
    <property type="entry name" value="Glycos_transf_1"/>
    <property type="match status" value="1"/>
</dbReference>
<sequence>MKQGILKMGVFFSLFIKSQPVQNRLFRLYLEKGDSLQTAIDLIPLAKKFNKHLVYMNMIQRTNQLKDTEKRYIKALIWESLSLFAKALKEIFQLSDQNEEIVKLKGKLLYLERRTKPLLLLLENTEHRHFLPTEMQLSFVKYAYSKEKIEIAKQLCELFLQWGQNKNVEEVYQHIVEIYDIRKKWEDEFQRVSYDIHTAIQTIENLPELEQTQAVIALLQQKDGDEYETVLRWLWGKGVSIPYSEEILLPLKEAIKAKDQKKYQTVFHQCMTAYNRGERSQLLRNMLIESLQNAVLSEQELYSLRNAVESKYIHLLSRELLNALKENNQLISLYEQMMNDSITLDDFSVFMNWCRTIDHDLSIKMLKTFVHKLFHSNRKLPIAKEHLETMNHFIAGDFEFECVKKRWLLEHRQQEELLKEIDSYSSHHKTKMLFYLAKYAYEHEYYAEASLLLNKAYQLRPRSLFVLRTLIGVHHRLGNISERVKYFEELPFFIRRILKNDYEIAKDEKERMKEKWTWKKDLPQIALGDKIVHVLNKSMPEVNGYTIRSREIVVHQKKLGLKPVVVTKLGWPLNRKKTKIENIDGIEHYRLYTQQDIRLNVVPLTMYFEHYAEQFANLLMEIKPRIVHAASNFQNALPAIQAAKKLGIPTVYEVRGFWHDTTASKVKGFEHSERYRMHEEYEIYCCQLADKVVTISESLAQQLISLGVEKNKIFIVPNGVDADVFTPEERDEELMNLYDLHGKIVYGFIGSVTKYEGLDFALKAIKRLKQDGEDFHFLLVGDGPAVAELKELAQQLDIAEHVTFVGRVPHDEVKKYYSVIDVFPFPRINAKVCRLVTPLKPYEVMAMGKLVLVSDIPALKEMVIEGETGLIFEAENVESLYECMKKAQADLHIGIKSRKWVERERHWKELCKQYVNIYS</sequence>
<dbReference type="InterPro" id="IPR011990">
    <property type="entry name" value="TPR-like_helical_dom_sf"/>
</dbReference>
<dbReference type="AlphaFoldDB" id="A0A165ZA03"/>
<dbReference type="SUPFAM" id="SSF53756">
    <property type="entry name" value="UDP-Glycosyltransferase/glycogen phosphorylase"/>
    <property type="match status" value="1"/>
</dbReference>
<proteinExistence type="predicted"/>
<keyword evidence="4" id="KW-1185">Reference proteome</keyword>
<organism evidence="3 4">
    <name type="scientific">Aeribacillus pallidus</name>
    <dbReference type="NCBI Taxonomy" id="33936"/>
    <lineage>
        <taxon>Bacteria</taxon>
        <taxon>Bacillati</taxon>
        <taxon>Bacillota</taxon>
        <taxon>Bacilli</taxon>
        <taxon>Bacillales</taxon>
        <taxon>Bacillaceae</taxon>
        <taxon>Aeribacillus</taxon>
    </lineage>
</organism>
<dbReference type="InterPro" id="IPR028098">
    <property type="entry name" value="Glyco_trans_4-like_N"/>
</dbReference>
<comment type="caution">
    <text evidence="3">The sequence shown here is derived from an EMBL/GenBank/DDBJ whole genome shotgun (WGS) entry which is preliminary data.</text>
</comment>
<dbReference type="PANTHER" id="PTHR45947">
    <property type="entry name" value="SULFOQUINOVOSYL TRANSFERASE SQD2"/>
    <property type="match status" value="1"/>
</dbReference>
<dbReference type="STRING" id="33936.AZI98_00365"/>
<reference evidence="3 4" key="1">
    <citation type="submission" date="2016-04" db="EMBL/GenBank/DDBJ databases">
        <title>Draft genome sequence of Aeribacillus pallidus 8m3 from petroleum reservoir.</title>
        <authorList>
            <person name="Poltaraus A.B."/>
            <person name="Nazina T.N."/>
            <person name="Tourova T.P."/>
            <person name="Malakho S.M."/>
            <person name="Korshunova A.V."/>
            <person name="Sokolova D.S."/>
        </authorList>
    </citation>
    <scope>NUCLEOTIDE SEQUENCE [LARGE SCALE GENOMIC DNA]</scope>
    <source>
        <strain evidence="3 4">8m3</strain>
    </source>
</reference>
<name>A0A165ZA03_9BACI</name>
<evidence type="ECO:0000313" key="4">
    <source>
        <dbReference type="Proteomes" id="UP000076476"/>
    </source>
</evidence>
<dbReference type="RefSeq" id="WP_063386311.1">
    <property type="nucleotide sequence ID" value="NZ_LWBR01000001.1"/>
</dbReference>
<evidence type="ECO:0008006" key="5">
    <source>
        <dbReference type="Google" id="ProtNLM"/>
    </source>
</evidence>
<dbReference type="EMBL" id="LWBR01000001">
    <property type="protein sequence ID" value="KZN98030.1"/>
    <property type="molecule type" value="Genomic_DNA"/>
</dbReference>
<dbReference type="Proteomes" id="UP000076476">
    <property type="component" value="Unassembled WGS sequence"/>
</dbReference>